<dbReference type="InterPro" id="IPR045113">
    <property type="entry name" value="Rpb7-like"/>
</dbReference>
<gene>
    <name evidence="8" type="ORF">TVAG_200150</name>
</gene>
<dbReference type="AlphaFoldDB" id="A2G225"/>
<dbReference type="OrthoDB" id="10256606at2759"/>
<evidence type="ECO:0000259" key="6">
    <source>
        <dbReference type="Pfam" id="PF03876"/>
    </source>
</evidence>
<dbReference type="GO" id="GO:0006384">
    <property type="term" value="P:transcription initiation at RNA polymerase III promoter"/>
    <property type="evidence" value="ECO:0000318"/>
    <property type="project" value="GO_Central"/>
</dbReference>
<feature type="domain" description="RNA polymerase III subunit Rpc25" evidence="7">
    <location>
        <begin position="92"/>
        <end position="173"/>
    </location>
</feature>
<dbReference type="VEuPathDB" id="TrichDB:TVAG_200150"/>
<evidence type="ECO:0000256" key="5">
    <source>
        <dbReference type="ARBA" id="ARBA00023242"/>
    </source>
</evidence>
<keyword evidence="9" id="KW-1185">Reference proteome</keyword>
<evidence type="ECO:0000256" key="3">
    <source>
        <dbReference type="ARBA" id="ARBA00022478"/>
    </source>
</evidence>
<name>A2G225_TRIV3</name>
<dbReference type="PANTHER" id="PTHR12709:SF1">
    <property type="entry name" value="DNA-DIRECTED RNA POLYMERASE III SUBUNIT RPC8"/>
    <property type="match status" value="1"/>
</dbReference>
<evidence type="ECO:0000259" key="7">
    <source>
        <dbReference type="Pfam" id="PF08292"/>
    </source>
</evidence>
<keyword evidence="4" id="KW-0804">Transcription</keyword>
<dbReference type="eggNOG" id="KOG3297">
    <property type="taxonomic scope" value="Eukaryota"/>
</dbReference>
<dbReference type="Pfam" id="PF03876">
    <property type="entry name" value="SHS2_Rpb7-N"/>
    <property type="match status" value="1"/>
</dbReference>
<reference evidence="8" key="2">
    <citation type="journal article" date="2007" name="Science">
        <title>Draft genome sequence of the sexually transmitted pathogen Trichomonas vaginalis.</title>
        <authorList>
            <person name="Carlton J.M."/>
            <person name="Hirt R.P."/>
            <person name="Silva J.C."/>
            <person name="Delcher A.L."/>
            <person name="Schatz M."/>
            <person name="Zhao Q."/>
            <person name="Wortman J.R."/>
            <person name="Bidwell S.L."/>
            <person name="Alsmark U.C.M."/>
            <person name="Besteiro S."/>
            <person name="Sicheritz-Ponten T."/>
            <person name="Noel C.J."/>
            <person name="Dacks J.B."/>
            <person name="Foster P.G."/>
            <person name="Simillion C."/>
            <person name="Van de Peer Y."/>
            <person name="Miranda-Saavedra D."/>
            <person name="Barton G.J."/>
            <person name="Westrop G.D."/>
            <person name="Mueller S."/>
            <person name="Dessi D."/>
            <person name="Fiori P.L."/>
            <person name="Ren Q."/>
            <person name="Paulsen I."/>
            <person name="Zhang H."/>
            <person name="Bastida-Corcuera F.D."/>
            <person name="Simoes-Barbosa A."/>
            <person name="Brown M.T."/>
            <person name="Hayes R.D."/>
            <person name="Mukherjee M."/>
            <person name="Okumura C.Y."/>
            <person name="Schneider R."/>
            <person name="Smith A.J."/>
            <person name="Vanacova S."/>
            <person name="Villalvazo M."/>
            <person name="Haas B.J."/>
            <person name="Pertea M."/>
            <person name="Feldblyum T.V."/>
            <person name="Utterback T.R."/>
            <person name="Shu C.L."/>
            <person name="Osoegawa K."/>
            <person name="de Jong P.J."/>
            <person name="Hrdy I."/>
            <person name="Horvathova L."/>
            <person name="Zubacova Z."/>
            <person name="Dolezal P."/>
            <person name="Malik S.B."/>
            <person name="Logsdon J.M. Jr."/>
            <person name="Henze K."/>
            <person name="Gupta A."/>
            <person name="Wang C.C."/>
            <person name="Dunne R.L."/>
            <person name="Upcroft J.A."/>
            <person name="Upcroft P."/>
            <person name="White O."/>
            <person name="Salzberg S.L."/>
            <person name="Tang P."/>
            <person name="Chiu C.-H."/>
            <person name="Lee Y.-S."/>
            <person name="Embley T.M."/>
            <person name="Coombs G.H."/>
            <person name="Mottram J.C."/>
            <person name="Tachezy J."/>
            <person name="Fraser-Liggett C.M."/>
            <person name="Johnson P.J."/>
        </authorList>
    </citation>
    <scope>NUCLEOTIDE SEQUENCE [LARGE SCALE GENOMIC DNA]</scope>
    <source>
        <strain evidence="8">G3</strain>
    </source>
</reference>
<dbReference type="PANTHER" id="PTHR12709">
    <property type="entry name" value="DNA-DIRECTED RNA POLYMERASE II, III"/>
    <property type="match status" value="1"/>
</dbReference>
<keyword evidence="3" id="KW-0240">DNA-directed RNA polymerase</keyword>
<dbReference type="InterPro" id="IPR005576">
    <property type="entry name" value="Rpb7-like_N"/>
</dbReference>
<evidence type="ECO:0000256" key="4">
    <source>
        <dbReference type="ARBA" id="ARBA00023163"/>
    </source>
</evidence>
<dbReference type="GO" id="GO:0005666">
    <property type="term" value="C:RNA polymerase III complex"/>
    <property type="evidence" value="ECO:0000318"/>
    <property type="project" value="GO_Central"/>
</dbReference>
<dbReference type="KEGG" id="tva:4746445"/>
<accession>A2G225</accession>
<comment type="subcellular location">
    <subcellularLocation>
        <location evidence="1">Nucleus</location>
    </subcellularLocation>
</comment>
<dbReference type="SUPFAM" id="SSF88798">
    <property type="entry name" value="N-terminal, heterodimerisation domain of RBP7 (RpoE)"/>
    <property type="match status" value="1"/>
</dbReference>
<dbReference type="RefSeq" id="XP_001301713.1">
    <property type="nucleotide sequence ID" value="XM_001301712.1"/>
</dbReference>
<dbReference type="FunCoup" id="A2G225">
    <property type="interactions" value="427"/>
</dbReference>
<dbReference type="Pfam" id="PF08292">
    <property type="entry name" value="RNA_pol_Rbc25"/>
    <property type="match status" value="1"/>
</dbReference>
<sequence length="206" mass="23565">MFEVILVEDKLPLPYHHMKMDPSTQEITVDPQVLCDIITHKYNDTVLPNYGLLIDLFDIVKAYECKSLPDIPVAYVRCVFRYIVFNPPIGSVWTAKISGTNEDGISLQMSFFNDIWIPWANLPENTEYEAKTNTWRFIPNPDDDEDAEEAEYYFSEGLIVKFRVCEVKYNPDEKAGQLMVISGSMSTNGLGPIAWWQPDEPAEAAE</sequence>
<dbReference type="Gene3D" id="3.30.1490.120">
    <property type="entry name" value="RNA polymerase Rpb7-like, N-terminal domain"/>
    <property type="match status" value="1"/>
</dbReference>
<dbReference type="Proteomes" id="UP000001542">
    <property type="component" value="Unassembled WGS sequence"/>
</dbReference>
<dbReference type="InterPro" id="IPR036898">
    <property type="entry name" value="RNA_pol_Rpb7-like_N_sf"/>
</dbReference>
<evidence type="ECO:0000256" key="2">
    <source>
        <dbReference type="ARBA" id="ARBA00009307"/>
    </source>
</evidence>
<evidence type="ECO:0000313" key="8">
    <source>
        <dbReference type="EMBL" id="EAX88783.1"/>
    </source>
</evidence>
<dbReference type="SUPFAM" id="SSF50249">
    <property type="entry name" value="Nucleic acid-binding proteins"/>
    <property type="match status" value="1"/>
</dbReference>
<dbReference type="InParanoid" id="A2G225"/>
<dbReference type="SMR" id="A2G225"/>
<dbReference type="EMBL" id="DS114265">
    <property type="protein sequence ID" value="EAX88783.1"/>
    <property type="molecule type" value="Genomic_DNA"/>
</dbReference>
<comment type="similarity">
    <text evidence="2">Belongs to the eukaryotic RPB7/RPC8 RNA polymerase subunit family.</text>
</comment>
<dbReference type="VEuPathDB" id="TrichDB:TVAGG3_0080930"/>
<keyword evidence="5" id="KW-0539">Nucleus</keyword>
<organism evidence="8 9">
    <name type="scientific">Trichomonas vaginalis (strain ATCC PRA-98 / G3)</name>
    <dbReference type="NCBI Taxonomy" id="412133"/>
    <lineage>
        <taxon>Eukaryota</taxon>
        <taxon>Metamonada</taxon>
        <taxon>Parabasalia</taxon>
        <taxon>Trichomonadida</taxon>
        <taxon>Trichomonadidae</taxon>
        <taxon>Trichomonas</taxon>
    </lineage>
</organism>
<dbReference type="STRING" id="5722.A2G225"/>
<reference evidence="8" key="1">
    <citation type="submission" date="2006-10" db="EMBL/GenBank/DDBJ databases">
        <authorList>
            <person name="Amadeo P."/>
            <person name="Zhao Q."/>
            <person name="Wortman J."/>
            <person name="Fraser-Liggett C."/>
            <person name="Carlton J."/>
        </authorList>
    </citation>
    <scope>NUCLEOTIDE SEQUENCE</scope>
    <source>
        <strain evidence="8">G3</strain>
    </source>
</reference>
<dbReference type="Gene3D" id="2.40.50.140">
    <property type="entry name" value="Nucleic acid-binding proteins"/>
    <property type="match status" value="1"/>
</dbReference>
<feature type="domain" description="RNA polymerase Rpb7-like N-terminal" evidence="6">
    <location>
        <begin position="8"/>
        <end position="70"/>
    </location>
</feature>
<protein>
    <submittedName>
        <fullName evidence="8">RNA polymerase Rpb7, N-terminal domain containing protein</fullName>
    </submittedName>
</protein>
<dbReference type="InterPro" id="IPR012340">
    <property type="entry name" value="NA-bd_OB-fold"/>
</dbReference>
<evidence type="ECO:0000256" key="1">
    <source>
        <dbReference type="ARBA" id="ARBA00004123"/>
    </source>
</evidence>
<evidence type="ECO:0000313" key="9">
    <source>
        <dbReference type="Proteomes" id="UP000001542"/>
    </source>
</evidence>
<proteinExistence type="inferred from homology"/>
<dbReference type="InterPro" id="IPR013238">
    <property type="entry name" value="RNA_pol_III_Rbc25"/>
</dbReference>